<evidence type="ECO:0000313" key="3">
    <source>
        <dbReference type="Proteomes" id="UP000054495"/>
    </source>
</evidence>
<evidence type="ECO:0000313" key="2">
    <source>
        <dbReference type="EMBL" id="EPB70427.1"/>
    </source>
</evidence>
<accession>A0A0D6LS13</accession>
<gene>
    <name evidence="2" type="ORF">ANCCEY_10481</name>
</gene>
<proteinExistence type="predicted"/>
<evidence type="ECO:0000256" key="1">
    <source>
        <dbReference type="SAM" id="MobiDB-lite"/>
    </source>
</evidence>
<keyword evidence="3" id="KW-1185">Reference proteome</keyword>
<name>A0A0D6LS13_9BILA</name>
<reference evidence="2 3" key="1">
    <citation type="submission" date="2013-05" db="EMBL/GenBank/DDBJ databases">
        <title>Draft genome of the parasitic nematode Anyclostoma ceylanicum.</title>
        <authorList>
            <person name="Mitreva M."/>
        </authorList>
    </citation>
    <scope>NUCLEOTIDE SEQUENCE [LARGE SCALE GENOMIC DNA]</scope>
</reference>
<dbReference type="AlphaFoldDB" id="A0A0D6LS13"/>
<organism evidence="2 3">
    <name type="scientific">Ancylostoma ceylanicum</name>
    <dbReference type="NCBI Taxonomy" id="53326"/>
    <lineage>
        <taxon>Eukaryota</taxon>
        <taxon>Metazoa</taxon>
        <taxon>Ecdysozoa</taxon>
        <taxon>Nematoda</taxon>
        <taxon>Chromadorea</taxon>
        <taxon>Rhabditida</taxon>
        <taxon>Rhabditina</taxon>
        <taxon>Rhabditomorpha</taxon>
        <taxon>Strongyloidea</taxon>
        <taxon>Ancylostomatidae</taxon>
        <taxon>Ancylostomatinae</taxon>
        <taxon>Ancylostoma</taxon>
    </lineage>
</organism>
<dbReference type="Proteomes" id="UP000054495">
    <property type="component" value="Unassembled WGS sequence"/>
</dbReference>
<dbReference type="EMBL" id="KE125192">
    <property type="protein sequence ID" value="EPB70427.1"/>
    <property type="molecule type" value="Genomic_DNA"/>
</dbReference>
<feature type="region of interest" description="Disordered" evidence="1">
    <location>
        <begin position="58"/>
        <end position="82"/>
    </location>
</feature>
<sequence length="82" mass="8985">MTQLPYAMSGCPPPDNEHQLALKCVVMPREGSDDVTRDNWTRRFSKTVLANLVPFRKVVTSDEAKSPPPAAASKDSSKAGKR</sequence>
<protein>
    <submittedName>
        <fullName evidence="2">Uncharacterized protein</fullName>
    </submittedName>
</protein>